<accession>A0ABN8HSR7</accession>
<organism evidence="1 2">
    <name type="scientific">Iphiclides podalirius</name>
    <name type="common">scarce swallowtail</name>
    <dbReference type="NCBI Taxonomy" id="110791"/>
    <lineage>
        <taxon>Eukaryota</taxon>
        <taxon>Metazoa</taxon>
        <taxon>Ecdysozoa</taxon>
        <taxon>Arthropoda</taxon>
        <taxon>Hexapoda</taxon>
        <taxon>Insecta</taxon>
        <taxon>Pterygota</taxon>
        <taxon>Neoptera</taxon>
        <taxon>Endopterygota</taxon>
        <taxon>Lepidoptera</taxon>
        <taxon>Glossata</taxon>
        <taxon>Ditrysia</taxon>
        <taxon>Papilionoidea</taxon>
        <taxon>Papilionidae</taxon>
        <taxon>Papilioninae</taxon>
        <taxon>Iphiclides</taxon>
    </lineage>
</organism>
<sequence length="123" mass="13983">MICKNANRLANEERLVSVKGRNGRYRDRSTLVDEGGYSVTICDNPIASAAPTPCLEFAEIAKSLGAWDSVRAKCAFCQCRGCCQCVKGAYQLRAESTEQRRRSMREFDRRVKADYKPMRIMYN</sequence>
<dbReference type="EMBL" id="OW152822">
    <property type="protein sequence ID" value="CAH2038134.1"/>
    <property type="molecule type" value="Genomic_DNA"/>
</dbReference>
<reference evidence="1" key="1">
    <citation type="submission" date="2022-03" db="EMBL/GenBank/DDBJ databases">
        <authorList>
            <person name="Martin H S."/>
        </authorList>
    </citation>
    <scope>NUCLEOTIDE SEQUENCE</scope>
</reference>
<name>A0ABN8HSR7_9NEOP</name>
<protein>
    <submittedName>
        <fullName evidence="1">Uncharacterized protein</fullName>
    </submittedName>
</protein>
<evidence type="ECO:0000313" key="2">
    <source>
        <dbReference type="Proteomes" id="UP000837857"/>
    </source>
</evidence>
<keyword evidence="2" id="KW-1185">Reference proteome</keyword>
<feature type="non-terminal residue" evidence="1">
    <location>
        <position position="1"/>
    </location>
</feature>
<proteinExistence type="predicted"/>
<evidence type="ECO:0000313" key="1">
    <source>
        <dbReference type="EMBL" id="CAH2038134.1"/>
    </source>
</evidence>
<dbReference type="Proteomes" id="UP000837857">
    <property type="component" value="Chromosome 10"/>
</dbReference>
<gene>
    <name evidence="1" type="ORF">IPOD504_LOCUS1474</name>
</gene>